<keyword evidence="3 6" id="KW-0812">Transmembrane</keyword>
<feature type="domain" description="EamA" evidence="7">
    <location>
        <begin position="171"/>
        <end position="302"/>
    </location>
</feature>
<name>A0ABS4U5U3_9CORY</name>
<evidence type="ECO:0000256" key="5">
    <source>
        <dbReference type="ARBA" id="ARBA00023136"/>
    </source>
</evidence>
<dbReference type="RefSeq" id="WP_209651792.1">
    <property type="nucleotide sequence ID" value="NZ_CP047357.1"/>
</dbReference>
<comment type="subcellular location">
    <subcellularLocation>
        <location evidence="1">Membrane</location>
        <topology evidence="1">Multi-pass membrane protein</topology>
    </subcellularLocation>
</comment>
<feature type="transmembrane region" description="Helical" evidence="6">
    <location>
        <begin position="225"/>
        <end position="249"/>
    </location>
</feature>
<feature type="transmembrane region" description="Helical" evidence="6">
    <location>
        <begin position="113"/>
        <end position="133"/>
    </location>
</feature>
<evidence type="ECO:0000256" key="1">
    <source>
        <dbReference type="ARBA" id="ARBA00004141"/>
    </source>
</evidence>
<dbReference type="PANTHER" id="PTHR32322:SF2">
    <property type="entry name" value="EAMA DOMAIN-CONTAINING PROTEIN"/>
    <property type="match status" value="1"/>
</dbReference>
<keyword evidence="4 6" id="KW-1133">Transmembrane helix</keyword>
<evidence type="ECO:0000259" key="7">
    <source>
        <dbReference type="Pfam" id="PF00892"/>
    </source>
</evidence>
<reference evidence="8 9" key="1">
    <citation type="submission" date="2021-03" db="EMBL/GenBank/DDBJ databases">
        <title>Sequencing the genomes of 1000 actinobacteria strains.</title>
        <authorList>
            <person name="Klenk H.-P."/>
        </authorList>
    </citation>
    <scope>NUCLEOTIDE SEQUENCE [LARGE SCALE GENOMIC DNA]</scope>
    <source>
        <strain evidence="8 9">DSM 44506</strain>
    </source>
</reference>
<feature type="transmembrane region" description="Helical" evidence="6">
    <location>
        <begin position="140"/>
        <end position="158"/>
    </location>
</feature>
<dbReference type="PANTHER" id="PTHR32322">
    <property type="entry name" value="INNER MEMBRANE TRANSPORTER"/>
    <property type="match status" value="1"/>
</dbReference>
<feature type="transmembrane region" description="Helical" evidence="6">
    <location>
        <begin position="170"/>
        <end position="189"/>
    </location>
</feature>
<gene>
    <name evidence="8" type="ORF">JOF33_000264</name>
</gene>
<feature type="transmembrane region" description="Helical" evidence="6">
    <location>
        <begin position="201"/>
        <end position="219"/>
    </location>
</feature>
<evidence type="ECO:0000256" key="4">
    <source>
        <dbReference type="ARBA" id="ARBA00022989"/>
    </source>
</evidence>
<dbReference type="InterPro" id="IPR037185">
    <property type="entry name" value="EmrE-like"/>
</dbReference>
<dbReference type="EMBL" id="JAGINY010000001">
    <property type="protein sequence ID" value="MBP2331565.1"/>
    <property type="molecule type" value="Genomic_DNA"/>
</dbReference>
<comment type="similarity">
    <text evidence="2">Belongs to the EamA transporter family.</text>
</comment>
<proteinExistence type="inferred from homology"/>
<evidence type="ECO:0000256" key="6">
    <source>
        <dbReference type="SAM" id="Phobius"/>
    </source>
</evidence>
<dbReference type="InterPro" id="IPR000620">
    <property type="entry name" value="EamA_dom"/>
</dbReference>
<keyword evidence="9" id="KW-1185">Reference proteome</keyword>
<keyword evidence="5 6" id="KW-0472">Membrane</keyword>
<evidence type="ECO:0000313" key="8">
    <source>
        <dbReference type="EMBL" id="MBP2331565.1"/>
    </source>
</evidence>
<feature type="domain" description="EamA" evidence="7">
    <location>
        <begin position="30"/>
        <end position="155"/>
    </location>
</feature>
<dbReference type="Proteomes" id="UP001519305">
    <property type="component" value="Unassembled WGS sequence"/>
</dbReference>
<evidence type="ECO:0000313" key="9">
    <source>
        <dbReference type="Proteomes" id="UP001519305"/>
    </source>
</evidence>
<evidence type="ECO:0000256" key="3">
    <source>
        <dbReference type="ARBA" id="ARBA00022692"/>
    </source>
</evidence>
<organism evidence="8 9">
    <name type="scientific">Corynebacterium freneyi</name>
    <dbReference type="NCBI Taxonomy" id="134034"/>
    <lineage>
        <taxon>Bacteria</taxon>
        <taxon>Bacillati</taxon>
        <taxon>Actinomycetota</taxon>
        <taxon>Actinomycetes</taxon>
        <taxon>Mycobacteriales</taxon>
        <taxon>Corynebacteriaceae</taxon>
        <taxon>Corynebacterium</taxon>
    </lineage>
</organism>
<dbReference type="Pfam" id="PF00892">
    <property type="entry name" value="EamA"/>
    <property type="match status" value="2"/>
</dbReference>
<feature type="transmembrane region" description="Helical" evidence="6">
    <location>
        <begin position="85"/>
        <end position="107"/>
    </location>
</feature>
<evidence type="ECO:0000256" key="2">
    <source>
        <dbReference type="ARBA" id="ARBA00007362"/>
    </source>
</evidence>
<feature type="transmembrane region" description="Helical" evidence="6">
    <location>
        <begin position="54"/>
        <end position="73"/>
    </location>
</feature>
<sequence>MKYRRKAAMQSDSRSAAPAFHGRPMIRFAVLAAVWATLWSGAFAATKIAVSQSAPMTVVAIRCTVAGALMVALSWRATGGPPKKGLGGLIIVGVLNNTGYLGLIAAALPHVSVGMAAILTSTIPIVVLVISALQGEQLRMVQWAGCVIGFVGVTGSALTRLGSGDTTGGGIAIGSAAVACLIAGTVLTPKLVPPGSPWMSTGVQSLAGGLPLAVGALIFDGAPDFTPRFFIAVAYLIIGASVFGMTLWLMIIREFGPERAAAAHFLPPLVSLGLGVVLLDEIPSVAAVVMCAPAALGVYLATRPPASPPTRHRAGRRRPSTS</sequence>
<comment type="caution">
    <text evidence="8">The sequence shown here is derived from an EMBL/GenBank/DDBJ whole genome shotgun (WGS) entry which is preliminary data.</text>
</comment>
<protein>
    <submittedName>
        <fullName evidence="8">Drug/metabolite transporter (DMT)-like permease</fullName>
    </submittedName>
</protein>
<dbReference type="SUPFAM" id="SSF103481">
    <property type="entry name" value="Multidrug resistance efflux transporter EmrE"/>
    <property type="match status" value="2"/>
</dbReference>
<dbReference type="InterPro" id="IPR050638">
    <property type="entry name" value="AA-Vitamin_Transporters"/>
</dbReference>
<accession>A0ABS4U5U3</accession>